<dbReference type="Gene3D" id="1.25.40.10">
    <property type="entry name" value="Tetratricopeptide repeat domain"/>
    <property type="match status" value="2"/>
</dbReference>
<dbReference type="InterPro" id="IPR011990">
    <property type="entry name" value="TPR-like_helical_dom_sf"/>
</dbReference>
<evidence type="ECO:0000313" key="2">
    <source>
        <dbReference type="Proteomes" id="UP000030017"/>
    </source>
</evidence>
<keyword evidence="2" id="KW-1185">Reference proteome</keyword>
<protein>
    <submittedName>
        <fullName evidence="1">Uncharacterized protein</fullName>
    </submittedName>
</protein>
<dbReference type="EMBL" id="AVPS01000001">
    <property type="protein sequence ID" value="KGM53075.1"/>
    <property type="molecule type" value="Genomic_DNA"/>
</dbReference>
<reference evidence="1 2" key="1">
    <citation type="submission" date="2013-08" db="EMBL/GenBank/DDBJ databases">
        <title>Genome sequencing of Lysobacter.</title>
        <authorList>
            <person name="Zhang S."/>
            <person name="Wang G."/>
        </authorList>
    </citation>
    <scope>NUCLEOTIDE SEQUENCE [LARGE SCALE GENOMIC DNA]</scope>
    <source>
        <strain evidence="1 2">Ko07</strain>
    </source>
</reference>
<dbReference type="SUPFAM" id="SSF48452">
    <property type="entry name" value="TPR-like"/>
    <property type="match status" value="1"/>
</dbReference>
<dbReference type="AlphaFoldDB" id="A0A0A0ES56"/>
<gene>
    <name evidence="1" type="ORF">N792_02330</name>
</gene>
<dbReference type="eggNOG" id="COG4783">
    <property type="taxonomic scope" value="Bacteria"/>
</dbReference>
<comment type="caution">
    <text evidence="1">The sequence shown here is derived from an EMBL/GenBank/DDBJ whole genome shotgun (WGS) entry which is preliminary data.</text>
</comment>
<proteinExistence type="predicted"/>
<organism evidence="1 2">
    <name type="scientific">Lysobacter concretionis Ko07 = DSM 16239</name>
    <dbReference type="NCBI Taxonomy" id="1122185"/>
    <lineage>
        <taxon>Bacteria</taxon>
        <taxon>Pseudomonadati</taxon>
        <taxon>Pseudomonadota</taxon>
        <taxon>Gammaproteobacteria</taxon>
        <taxon>Lysobacterales</taxon>
        <taxon>Lysobacteraceae</taxon>
        <taxon>Novilysobacter</taxon>
    </lineage>
</organism>
<evidence type="ECO:0000313" key="1">
    <source>
        <dbReference type="EMBL" id="KGM53075.1"/>
    </source>
</evidence>
<sequence>MAAALVVGVLTGLLVLRRPISEWLWPDTRIQQLRTDAAQALQAGELTRADGLGARELYEAALALDPDRDGARDGLVRVGDAALVQAQVALEQHRLDDARKSLHLARELTMPRARVDALDLRLRELERDATGVDRLLAAAAAARAAGQLDGGADSALPLFERVLVLQPNNVIALEGREDTLADLLQQARRAMEDGDLARAATLVERVQVADPGHMDLPQTLAMLGARIEQRLRKADDDLRRGRLARALDGYRQVGGIYPDNAEAARGQVRVANAHAALSRRHAADLRIRQAQSELLEAQAIAPDAPAVLAARRHLAEARLSQERLHRDLPSAQRKQRVRELLQAASSAEARGDFLLPPGDSAYDKLRTARAIAPNDPEVIAMAARLRPAAHDCFERALRGNRLTTAGGCLDAYALLEGEDAIIRNARRQLALRWIAVGDERLGAGELQSARHALDTARALDPAADGLQAFADRVRAASLSAPAD</sequence>
<dbReference type="Proteomes" id="UP000030017">
    <property type="component" value="Unassembled WGS sequence"/>
</dbReference>
<accession>A0A0A0ES56</accession>
<name>A0A0A0ES56_9GAMM</name>